<keyword evidence="13" id="KW-0547">Nucleotide-binding</keyword>
<reference evidence="21 22" key="1">
    <citation type="submission" date="2019-01" db="EMBL/GenBank/DDBJ databases">
        <title>Egibacter rhizosphaerae EGI 80759T.</title>
        <authorList>
            <person name="Chen D.-D."/>
            <person name="Tian Y."/>
            <person name="Jiao J.-Y."/>
            <person name="Zhang X.-T."/>
            <person name="Zhang Y.-G."/>
            <person name="Zhang Y."/>
            <person name="Xiao M."/>
            <person name="Shu W.-S."/>
            <person name="Li W.-J."/>
        </authorList>
    </citation>
    <scope>NUCLEOTIDE SEQUENCE [LARGE SCALE GENOMIC DNA]</scope>
    <source>
        <strain evidence="21 22">EGI 80759</strain>
    </source>
</reference>
<evidence type="ECO:0000313" key="22">
    <source>
        <dbReference type="Proteomes" id="UP000291469"/>
    </source>
</evidence>
<sequence length="282" mass="30319">MTTTPTRIALPSKGRLRDDVLAVLETAGYGTGAIKGGGAMAGDGELEFLEMRPRDAGAALAAGQLAGAFISTDIAMEHGLEDLPTRPLGFSRSDLVVASRDDDGRYDAGDLDGAVIATHLPNVTRTFFAGKGLDVTIVEMGGSLEGFCAAGLADAIVDLRETGRSLRANRLRVLEQIRPCEAVFTRRHEAAQLADLELRMEAVLSARQHRYVMLHVREERLDALRELFPGLESPTVLPLAARTDLVAVHFVVGADELWRRLSDLRQLGATGIVALEPQALLD</sequence>
<evidence type="ECO:0000256" key="17">
    <source>
        <dbReference type="ARBA" id="ARBA00024861"/>
    </source>
</evidence>
<evidence type="ECO:0000256" key="3">
    <source>
        <dbReference type="ARBA" id="ARBA00004496"/>
    </source>
</evidence>
<dbReference type="FunFam" id="3.30.70.120:FF:000002">
    <property type="entry name" value="ATP phosphoribosyltransferase"/>
    <property type="match status" value="1"/>
</dbReference>
<organism evidence="21 22">
    <name type="scientific">Egibacter rhizosphaerae</name>
    <dbReference type="NCBI Taxonomy" id="1670831"/>
    <lineage>
        <taxon>Bacteria</taxon>
        <taxon>Bacillati</taxon>
        <taxon>Actinomycetota</taxon>
        <taxon>Nitriliruptoria</taxon>
        <taxon>Egibacterales</taxon>
        <taxon>Egibacteraceae</taxon>
        <taxon>Egibacter</taxon>
    </lineage>
</organism>
<comment type="cofactor">
    <cofactor evidence="2">
        <name>Mg(2+)</name>
        <dbReference type="ChEBI" id="CHEBI:18420"/>
    </cofactor>
</comment>
<evidence type="ECO:0000313" key="21">
    <source>
        <dbReference type="EMBL" id="QBI19201.1"/>
    </source>
</evidence>
<keyword evidence="11 21" id="KW-0808">Transferase</keyword>
<evidence type="ECO:0000259" key="19">
    <source>
        <dbReference type="Pfam" id="PF01634"/>
    </source>
</evidence>
<comment type="similarity">
    <text evidence="5">Belongs to the ATP phosphoribosyltransferase family. Long subfamily.</text>
</comment>
<comment type="catalytic activity">
    <reaction evidence="1">
        <text>1-(5-phospho-beta-D-ribosyl)-ATP + diphosphate = 5-phospho-alpha-D-ribose 1-diphosphate + ATP</text>
        <dbReference type="Rhea" id="RHEA:18473"/>
        <dbReference type="ChEBI" id="CHEBI:30616"/>
        <dbReference type="ChEBI" id="CHEBI:33019"/>
        <dbReference type="ChEBI" id="CHEBI:58017"/>
        <dbReference type="ChEBI" id="CHEBI:73183"/>
        <dbReference type="EC" id="2.4.2.17"/>
    </reaction>
</comment>
<dbReference type="PANTHER" id="PTHR21403:SF8">
    <property type="entry name" value="ATP PHOSPHORIBOSYLTRANSFERASE"/>
    <property type="match status" value="1"/>
</dbReference>
<dbReference type="InterPro" id="IPR001348">
    <property type="entry name" value="ATP_PRibTrfase_HisG"/>
</dbReference>
<evidence type="ECO:0000256" key="2">
    <source>
        <dbReference type="ARBA" id="ARBA00001946"/>
    </source>
</evidence>
<evidence type="ECO:0000256" key="1">
    <source>
        <dbReference type="ARBA" id="ARBA00000915"/>
    </source>
</evidence>
<comment type="pathway">
    <text evidence="4">Amino-acid biosynthesis; L-histidine biosynthesis; L-histidine from 5-phospho-alpha-D-ribose 1-diphosphate: step 1/9.</text>
</comment>
<evidence type="ECO:0000256" key="6">
    <source>
        <dbReference type="ARBA" id="ARBA00011946"/>
    </source>
</evidence>
<evidence type="ECO:0000256" key="9">
    <source>
        <dbReference type="ARBA" id="ARBA00022605"/>
    </source>
</evidence>
<evidence type="ECO:0000256" key="5">
    <source>
        <dbReference type="ARBA" id="ARBA00007955"/>
    </source>
</evidence>
<evidence type="ECO:0000256" key="7">
    <source>
        <dbReference type="ARBA" id="ARBA00020998"/>
    </source>
</evidence>
<dbReference type="InterPro" id="IPR013115">
    <property type="entry name" value="HisG_C"/>
</dbReference>
<evidence type="ECO:0000256" key="8">
    <source>
        <dbReference type="ARBA" id="ARBA00022490"/>
    </source>
</evidence>
<dbReference type="GO" id="GO:0000287">
    <property type="term" value="F:magnesium ion binding"/>
    <property type="evidence" value="ECO:0007669"/>
    <property type="project" value="InterPro"/>
</dbReference>
<dbReference type="GO" id="GO:0005524">
    <property type="term" value="F:ATP binding"/>
    <property type="evidence" value="ECO:0007669"/>
    <property type="project" value="UniProtKB-KW"/>
</dbReference>
<dbReference type="Pfam" id="PF01634">
    <property type="entry name" value="HisG"/>
    <property type="match status" value="1"/>
</dbReference>
<dbReference type="InterPro" id="IPR015867">
    <property type="entry name" value="N-reg_PII/ATP_PRibTrfase_C"/>
</dbReference>
<dbReference type="PANTHER" id="PTHR21403">
    <property type="entry name" value="ATP PHOSPHORIBOSYLTRANSFERASE ATP-PRTASE"/>
    <property type="match status" value="1"/>
</dbReference>
<dbReference type="SUPFAM" id="SSF54913">
    <property type="entry name" value="GlnB-like"/>
    <property type="match status" value="1"/>
</dbReference>
<keyword evidence="14" id="KW-0067">ATP-binding</keyword>
<name>A0A411YDA7_9ACTN</name>
<gene>
    <name evidence="21" type="primary">hisG</name>
    <name evidence="21" type="ORF">ER308_06375</name>
</gene>
<dbReference type="EMBL" id="CP036402">
    <property type="protein sequence ID" value="QBI19201.1"/>
    <property type="molecule type" value="Genomic_DNA"/>
</dbReference>
<dbReference type="Gene3D" id="3.40.190.10">
    <property type="entry name" value="Periplasmic binding protein-like II"/>
    <property type="match status" value="2"/>
</dbReference>
<dbReference type="NCBIfam" id="TIGR00070">
    <property type="entry name" value="hisG"/>
    <property type="match status" value="1"/>
</dbReference>
<feature type="domain" description="ATP phosphoribosyltransferase catalytic" evidence="19">
    <location>
        <begin position="52"/>
        <end position="194"/>
    </location>
</feature>
<evidence type="ECO:0000256" key="18">
    <source>
        <dbReference type="NCBIfam" id="TIGR00070"/>
    </source>
</evidence>
<keyword evidence="10 21" id="KW-0328">Glycosyltransferase</keyword>
<dbReference type="OrthoDB" id="9801867at2"/>
<keyword evidence="12" id="KW-0479">Metal-binding</keyword>
<evidence type="ECO:0000256" key="14">
    <source>
        <dbReference type="ARBA" id="ARBA00022840"/>
    </source>
</evidence>
<dbReference type="AlphaFoldDB" id="A0A411YDA7"/>
<dbReference type="Pfam" id="PF08029">
    <property type="entry name" value="HisG_C"/>
    <property type="match status" value="1"/>
</dbReference>
<keyword evidence="9" id="KW-0028">Amino-acid biosynthesis</keyword>
<keyword evidence="22" id="KW-1185">Reference proteome</keyword>
<feature type="domain" description="Histidine biosynthesis HisG C-terminal" evidence="20">
    <location>
        <begin position="206"/>
        <end position="275"/>
    </location>
</feature>
<dbReference type="InterPro" id="IPR013820">
    <property type="entry name" value="ATP_PRibTrfase_cat"/>
</dbReference>
<dbReference type="Proteomes" id="UP000291469">
    <property type="component" value="Chromosome"/>
</dbReference>
<accession>A0A411YDA7</accession>
<dbReference type="GO" id="GO:0005737">
    <property type="term" value="C:cytoplasm"/>
    <property type="evidence" value="ECO:0007669"/>
    <property type="project" value="UniProtKB-SubCell"/>
</dbReference>
<dbReference type="GO" id="GO:0003879">
    <property type="term" value="F:ATP phosphoribosyltransferase activity"/>
    <property type="evidence" value="ECO:0007669"/>
    <property type="project" value="UniProtKB-UniRule"/>
</dbReference>
<evidence type="ECO:0000256" key="11">
    <source>
        <dbReference type="ARBA" id="ARBA00022679"/>
    </source>
</evidence>
<evidence type="ECO:0000259" key="20">
    <source>
        <dbReference type="Pfam" id="PF08029"/>
    </source>
</evidence>
<keyword evidence="8" id="KW-0963">Cytoplasm</keyword>
<dbReference type="UniPathway" id="UPA00031">
    <property type="reaction ID" value="UER00006"/>
</dbReference>
<comment type="subcellular location">
    <subcellularLocation>
        <location evidence="3">Cytoplasm</location>
    </subcellularLocation>
</comment>
<keyword evidence="15" id="KW-0460">Magnesium</keyword>
<evidence type="ECO:0000256" key="12">
    <source>
        <dbReference type="ARBA" id="ARBA00022723"/>
    </source>
</evidence>
<evidence type="ECO:0000256" key="15">
    <source>
        <dbReference type="ARBA" id="ARBA00022842"/>
    </source>
</evidence>
<proteinExistence type="inferred from homology"/>
<dbReference type="KEGG" id="erz:ER308_06375"/>
<dbReference type="NCBIfam" id="TIGR03455">
    <property type="entry name" value="HisG_C-term"/>
    <property type="match status" value="1"/>
</dbReference>
<protein>
    <recommendedName>
        <fullName evidence="7 18">ATP phosphoribosyltransferase</fullName>
        <ecNumber evidence="6 18">2.4.2.17</ecNumber>
    </recommendedName>
</protein>
<dbReference type="GO" id="GO:0000105">
    <property type="term" value="P:L-histidine biosynthetic process"/>
    <property type="evidence" value="ECO:0007669"/>
    <property type="project" value="UniProtKB-UniRule"/>
</dbReference>
<dbReference type="Gene3D" id="3.30.70.120">
    <property type="match status" value="1"/>
</dbReference>
<evidence type="ECO:0000256" key="4">
    <source>
        <dbReference type="ARBA" id="ARBA00004667"/>
    </source>
</evidence>
<dbReference type="InterPro" id="IPR011322">
    <property type="entry name" value="N-reg_PII-like_a/b"/>
</dbReference>
<evidence type="ECO:0000256" key="16">
    <source>
        <dbReference type="ARBA" id="ARBA00023102"/>
    </source>
</evidence>
<keyword evidence="16" id="KW-0368">Histidine biosynthesis</keyword>
<evidence type="ECO:0000256" key="10">
    <source>
        <dbReference type="ARBA" id="ARBA00022676"/>
    </source>
</evidence>
<dbReference type="EC" id="2.4.2.17" evidence="6 18"/>
<dbReference type="SUPFAM" id="SSF53850">
    <property type="entry name" value="Periplasmic binding protein-like II"/>
    <property type="match status" value="1"/>
</dbReference>
<dbReference type="RefSeq" id="WP_131154198.1">
    <property type="nucleotide sequence ID" value="NZ_CP036402.1"/>
</dbReference>
<evidence type="ECO:0000256" key="13">
    <source>
        <dbReference type="ARBA" id="ARBA00022741"/>
    </source>
</evidence>
<comment type="function">
    <text evidence="17">Catalyzes the condensation of ATP and 5-phosphoribose 1-diphosphate to form N'-(5'-phosphoribosyl)-ATP (PR-ATP). Has a crucial role in the pathway because the rate of histidine biosynthesis seems to be controlled primarily by regulation of HisG enzymatic activity.</text>
</comment>